<dbReference type="InterPro" id="IPR052031">
    <property type="entry name" value="Membrane_Transporter-Flippase"/>
</dbReference>
<dbReference type="PANTHER" id="PTHR43549:SF3">
    <property type="entry name" value="MULTIDRUG RESISTANCE PROTEIN YPNP-RELATED"/>
    <property type="match status" value="1"/>
</dbReference>
<dbReference type="EMBL" id="QREG01000021">
    <property type="protein sequence ID" value="RED94410.1"/>
    <property type="molecule type" value="Genomic_DNA"/>
</dbReference>
<keyword evidence="4 7" id="KW-0812">Transmembrane</keyword>
<dbReference type="Pfam" id="PF01554">
    <property type="entry name" value="MatE"/>
    <property type="match status" value="2"/>
</dbReference>
<feature type="transmembrane region" description="Helical" evidence="7">
    <location>
        <begin position="292"/>
        <end position="313"/>
    </location>
</feature>
<feature type="transmembrane region" description="Helical" evidence="7">
    <location>
        <begin position="259"/>
        <end position="280"/>
    </location>
</feature>
<comment type="caution">
    <text evidence="8">The sequence shown here is derived from an EMBL/GenBank/DDBJ whole genome shotgun (WGS) entry which is preliminary data.</text>
</comment>
<dbReference type="GO" id="GO:0015297">
    <property type="term" value="F:antiporter activity"/>
    <property type="evidence" value="ECO:0007669"/>
    <property type="project" value="InterPro"/>
</dbReference>
<evidence type="ECO:0000256" key="2">
    <source>
        <dbReference type="ARBA" id="ARBA00022448"/>
    </source>
</evidence>
<sequence>MMLGILSMVAFNLVDTYFVGMLGSLQLAALSFTFPVIMVIFSIMQGLGIGATALISKSIGRSDRKQAARETTDSLMLSVLLAGVFIIIGVLTVEPTFRLLGASDEILPYVVEYMTIWYLALFFVIIPFVGNSAIRSTGDTRTPSMIMIFAVIINAILDPLLIFGYGPIPAMGLKGAATATAISRAMTMILSLWVLNFREKLLIKKLPEWNNWKPILWIGIPSGISKMIVPITTGVITALLARHGEFVVAGYGVATRVEFLAKSILFALSASIGPFSGQNFGAGNFSRIRSGVFYSNLFSVGWGLLVAAILFFFGKPIASIFTDDQEVINATALYLTLVSFSFGFQGVVQIVNSNINTLNKPLTASSIVFIQMLIIGIPLLYWLDDLYGVKGIYAAIAITYVIGGLISAIFNRSVMIRLQQEQLNTPL</sequence>
<comment type="subcellular location">
    <subcellularLocation>
        <location evidence="1">Cell membrane</location>
        <topology evidence="1">Multi-pass membrane protein</topology>
    </subcellularLocation>
</comment>
<feature type="transmembrane region" description="Helical" evidence="7">
    <location>
        <begin position="363"/>
        <end position="383"/>
    </location>
</feature>
<feature type="transmembrane region" description="Helical" evidence="7">
    <location>
        <begin position="389"/>
        <end position="410"/>
    </location>
</feature>
<evidence type="ECO:0000256" key="7">
    <source>
        <dbReference type="SAM" id="Phobius"/>
    </source>
</evidence>
<gene>
    <name evidence="8" type="ORF">C7460_12197</name>
</gene>
<evidence type="ECO:0000256" key="6">
    <source>
        <dbReference type="ARBA" id="ARBA00023136"/>
    </source>
</evidence>
<feature type="transmembrane region" description="Helical" evidence="7">
    <location>
        <begin position="333"/>
        <end position="351"/>
    </location>
</feature>
<dbReference type="AlphaFoldDB" id="A0A3D9KZF2"/>
<keyword evidence="3" id="KW-1003">Cell membrane</keyword>
<feature type="transmembrane region" description="Helical" evidence="7">
    <location>
        <begin position="113"/>
        <end position="134"/>
    </location>
</feature>
<protein>
    <submittedName>
        <fullName evidence="8">Putative MATE family efflux protein</fullName>
    </submittedName>
</protein>
<name>A0A3D9KZF2_MARFU</name>
<keyword evidence="9" id="KW-1185">Reference proteome</keyword>
<keyword evidence="6 7" id="KW-0472">Membrane</keyword>
<dbReference type="PIRSF" id="PIRSF006603">
    <property type="entry name" value="DinF"/>
    <property type="match status" value="1"/>
</dbReference>
<evidence type="ECO:0000313" key="9">
    <source>
        <dbReference type="Proteomes" id="UP000256779"/>
    </source>
</evidence>
<dbReference type="GO" id="GO:0005886">
    <property type="term" value="C:plasma membrane"/>
    <property type="evidence" value="ECO:0007669"/>
    <property type="project" value="UniProtKB-SubCell"/>
</dbReference>
<evidence type="ECO:0000313" key="8">
    <source>
        <dbReference type="EMBL" id="RED94410.1"/>
    </source>
</evidence>
<dbReference type="Proteomes" id="UP000256779">
    <property type="component" value="Unassembled WGS sequence"/>
</dbReference>
<evidence type="ECO:0000256" key="3">
    <source>
        <dbReference type="ARBA" id="ARBA00022475"/>
    </source>
</evidence>
<organism evidence="8 9">
    <name type="scientific">Marinoscillum furvescens DSM 4134</name>
    <dbReference type="NCBI Taxonomy" id="1122208"/>
    <lineage>
        <taxon>Bacteria</taxon>
        <taxon>Pseudomonadati</taxon>
        <taxon>Bacteroidota</taxon>
        <taxon>Cytophagia</taxon>
        <taxon>Cytophagales</taxon>
        <taxon>Reichenbachiellaceae</taxon>
        <taxon>Marinoscillum</taxon>
    </lineage>
</organism>
<dbReference type="GO" id="GO:0042910">
    <property type="term" value="F:xenobiotic transmembrane transporter activity"/>
    <property type="evidence" value="ECO:0007669"/>
    <property type="project" value="InterPro"/>
</dbReference>
<keyword evidence="5 7" id="KW-1133">Transmembrane helix</keyword>
<feature type="transmembrane region" description="Helical" evidence="7">
    <location>
        <begin position="177"/>
        <end position="195"/>
    </location>
</feature>
<feature type="transmembrane region" description="Helical" evidence="7">
    <location>
        <begin position="75"/>
        <end position="93"/>
    </location>
</feature>
<proteinExistence type="predicted"/>
<reference evidence="8 9" key="1">
    <citation type="submission" date="2018-07" db="EMBL/GenBank/DDBJ databases">
        <title>Genomic Encyclopedia of Type Strains, Phase IV (KMG-IV): sequencing the most valuable type-strain genomes for metagenomic binning, comparative biology and taxonomic classification.</title>
        <authorList>
            <person name="Goeker M."/>
        </authorList>
    </citation>
    <scope>NUCLEOTIDE SEQUENCE [LARGE SCALE GENOMIC DNA]</scope>
    <source>
        <strain evidence="8 9">DSM 4134</strain>
    </source>
</reference>
<feature type="transmembrane region" description="Helical" evidence="7">
    <location>
        <begin position="215"/>
        <end position="239"/>
    </location>
</feature>
<dbReference type="InterPro" id="IPR048279">
    <property type="entry name" value="MdtK-like"/>
</dbReference>
<evidence type="ECO:0000256" key="4">
    <source>
        <dbReference type="ARBA" id="ARBA00022692"/>
    </source>
</evidence>
<dbReference type="PANTHER" id="PTHR43549">
    <property type="entry name" value="MULTIDRUG RESISTANCE PROTEIN YPNP-RELATED"/>
    <property type="match status" value="1"/>
</dbReference>
<feature type="transmembrane region" description="Helical" evidence="7">
    <location>
        <begin position="32"/>
        <end position="55"/>
    </location>
</feature>
<feature type="transmembrane region" description="Helical" evidence="7">
    <location>
        <begin position="146"/>
        <end position="165"/>
    </location>
</feature>
<keyword evidence="2" id="KW-0813">Transport</keyword>
<dbReference type="InterPro" id="IPR002528">
    <property type="entry name" value="MATE_fam"/>
</dbReference>
<evidence type="ECO:0000256" key="1">
    <source>
        <dbReference type="ARBA" id="ARBA00004651"/>
    </source>
</evidence>
<evidence type="ECO:0000256" key="5">
    <source>
        <dbReference type="ARBA" id="ARBA00022989"/>
    </source>
</evidence>
<dbReference type="NCBIfam" id="TIGR00797">
    <property type="entry name" value="matE"/>
    <property type="match status" value="1"/>
</dbReference>
<accession>A0A3D9KZF2</accession>